<dbReference type="Proteomes" id="UP000828390">
    <property type="component" value="Unassembled WGS sequence"/>
</dbReference>
<dbReference type="EMBL" id="JAIWYP010000010">
    <property type="protein sequence ID" value="KAH3753755.1"/>
    <property type="molecule type" value="Genomic_DNA"/>
</dbReference>
<dbReference type="AlphaFoldDB" id="A0A9D4DSW2"/>
<sequence>MSQVQPTAKSSCYFKAGSRFVECQHMCQEYTIPAPAPVTSVSSTSAERQFLHPTVKEGGVDMQIQELWQCQHWTITPRCIQVG</sequence>
<reference evidence="1" key="1">
    <citation type="journal article" date="2019" name="bioRxiv">
        <title>The Genome of the Zebra Mussel, Dreissena polymorpha: A Resource for Invasive Species Research.</title>
        <authorList>
            <person name="McCartney M.A."/>
            <person name="Auch B."/>
            <person name="Kono T."/>
            <person name="Mallez S."/>
            <person name="Zhang Y."/>
            <person name="Obille A."/>
            <person name="Becker A."/>
            <person name="Abrahante J.E."/>
            <person name="Garbe J."/>
            <person name="Badalamenti J.P."/>
            <person name="Herman A."/>
            <person name="Mangelson H."/>
            <person name="Liachko I."/>
            <person name="Sullivan S."/>
            <person name="Sone E.D."/>
            <person name="Koren S."/>
            <person name="Silverstein K.A.T."/>
            <person name="Beckman K.B."/>
            <person name="Gohl D.M."/>
        </authorList>
    </citation>
    <scope>NUCLEOTIDE SEQUENCE</scope>
    <source>
        <strain evidence="1">Duluth1</strain>
        <tissue evidence="1">Whole animal</tissue>
    </source>
</reference>
<evidence type="ECO:0000313" key="2">
    <source>
        <dbReference type="Proteomes" id="UP000828390"/>
    </source>
</evidence>
<accession>A0A9D4DSW2</accession>
<comment type="caution">
    <text evidence="1">The sequence shown here is derived from an EMBL/GenBank/DDBJ whole genome shotgun (WGS) entry which is preliminary data.</text>
</comment>
<proteinExistence type="predicted"/>
<name>A0A9D4DSW2_DREPO</name>
<keyword evidence="2" id="KW-1185">Reference proteome</keyword>
<protein>
    <submittedName>
        <fullName evidence="1">Uncharacterized protein</fullName>
    </submittedName>
</protein>
<organism evidence="1 2">
    <name type="scientific">Dreissena polymorpha</name>
    <name type="common">Zebra mussel</name>
    <name type="synonym">Mytilus polymorpha</name>
    <dbReference type="NCBI Taxonomy" id="45954"/>
    <lineage>
        <taxon>Eukaryota</taxon>
        <taxon>Metazoa</taxon>
        <taxon>Spiralia</taxon>
        <taxon>Lophotrochozoa</taxon>
        <taxon>Mollusca</taxon>
        <taxon>Bivalvia</taxon>
        <taxon>Autobranchia</taxon>
        <taxon>Heteroconchia</taxon>
        <taxon>Euheterodonta</taxon>
        <taxon>Imparidentia</taxon>
        <taxon>Neoheterodontei</taxon>
        <taxon>Myida</taxon>
        <taxon>Dreissenoidea</taxon>
        <taxon>Dreissenidae</taxon>
        <taxon>Dreissena</taxon>
    </lineage>
</organism>
<gene>
    <name evidence="1" type="ORF">DPMN_188404</name>
</gene>
<evidence type="ECO:0000313" key="1">
    <source>
        <dbReference type="EMBL" id="KAH3753755.1"/>
    </source>
</evidence>
<reference evidence="1" key="2">
    <citation type="submission" date="2020-11" db="EMBL/GenBank/DDBJ databases">
        <authorList>
            <person name="McCartney M.A."/>
            <person name="Auch B."/>
            <person name="Kono T."/>
            <person name="Mallez S."/>
            <person name="Becker A."/>
            <person name="Gohl D.M."/>
            <person name="Silverstein K.A.T."/>
            <person name="Koren S."/>
            <person name="Bechman K.B."/>
            <person name="Herman A."/>
            <person name="Abrahante J.E."/>
            <person name="Garbe J."/>
        </authorList>
    </citation>
    <scope>NUCLEOTIDE SEQUENCE</scope>
    <source>
        <strain evidence="1">Duluth1</strain>
        <tissue evidence="1">Whole animal</tissue>
    </source>
</reference>